<sequence>MLYLLVQVNESIKRIVPEHVVSIEFTNNQFSDLFGAVTSGEYGDREVEVFLDVKSLKAGKSHHKKNPLSQQKLVYLSSSLELSVSQPWANNDVWNQVIPATLSLIEILKKYAEYLTITTTNMNILHYSDGSARNSENDCTMYRIIACKNENLNDIYSQLNDVLLEKQMYEYINIKQLHRSKNDLSHTYRVPIYR</sequence>
<dbReference type="AlphaFoldDB" id="A0A2P4P308"/>
<protein>
    <submittedName>
        <fullName evidence="1">Uncharacterized protein</fullName>
    </submittedName>
</protein>
<accession>A0A2P4P308</accession>
<dbReference type="EMBL" id="AUPC02000430">
    <property type="protein sequence ID" value="POG59771.1"/>
    <property type="molecule type" value="Genomic_DNA"/>
</dbReference>
<evidence type="ECO:0000313" key="2">
    <source>
        <dbReference type="Proteomes" id="UP000018888"/>
    </source>
</evidence>
<name>A0A2P4P308_RHIID</name>
<reference evidence="1 2" key="1">
    <citation type="journal article" date="2013" name="Proc. Natl. Acad. Sci. U.S.A.">
        <title>Genome of an arbuscular mycorrhizal fungus provides insight into the oldest plant symbiosis.</title>
        <authorList>
            <person name="Tisserant E."/>
            <person name="Malbreil M."/>
            <person name="Kuo A."/>
            <person name="Kohler A."/>
            <person name="Symeonidi A."/>
            <person name="Balestrini R."/>
            <person name="Charron P."/>
            <person name="Duensing N."/>
            <person name="Frei Dit Frey N."/>
            <person name="Gianinazzi-Pearson V."/>
            <person name="Gilbert L.B."/>
            <person name="Handa Y."/>
            <person name="Herr J.R."/>
            <person name="Hijri M."/>
            <person name="Koul R."/>
            <person name="Kawaguchi M."/>
            <person name="Krajinski F."/>
            <person name="Lammers P.J."/>
            <person name="Masclaux F.G."/>
            <person name="Murat C."/>
            <person name="Morin E."/>
            <person name="Ndikumana S."/>
            <person name="Pagni M."/>
            <person name="Petitpierre D."/>
            <person name="Requena N."/>
            <person name="Rosikiewicz P."/>
            <person name="Riley R."/>
            <person name="Saito K."/>
            <person name="San Clemente H."/>
            <person name="Shapiro H."/>
            <person name="van Tuinen D."/>
            <person name="Becard G."/>
            <person name="Bonfante P."/>
            <person name="Paszkowski U."/>
            <person name="Shachar-Hill Y.Y."/>
            <person name="Tuskan G.A."/>
            <person name="Young P.W."/>
            <person name="Sanders I.R."/>
            <person name="Henrissat B."/>
            <person name="Rensing S.A."/>
            <person name="Grigoriev I.V."/>
            <person name="Corradi N."/>
            <person name="Roux C."/>
            <person name="Martin F."/>
        </authorList>
    </citation>
    <scope>NUCLEOTIDE SEQUENCE [LARGE SCALE GENOMIC DNA]</scope>
    <source>
        <strain evidence="1 2">DAOM 197198</strain>
    </source>
</reference>
<organism evidence="1 2">
    <name type="scientific">Rhizophagus irregularis (strain DAOM 181602 / DAOM 197198 / MUCL 43194)</name>
    <name type="common">Arbuscular mycorrhizal fungus</name>
    <name type="synonym">Glomus intraradices</name>
    <dbReference type="NCBI Taxonomy" id="747089"/>
    <lineage>
        <taxon>Eukaryota</taxon>
        <taxon>Fungi</taxon>
        <taxon>Fungi incertae sedis</taxon>
        <taxon>Mucoromycota</taxon>
        <taxon>Glomeromycotina</taxon>
        <taxon>Glomeromycetes</taxon>
        <taxon>Glomerales</taxon>
        <taxon>Glomeraceae</taxon>
        <taxon>Rhizophagus</taxon>
    </lineage>
</organism>
<comment type="caution">
    <text evidence="1">The sequence shown here is derived from an EMBL/GenBank/DDBJ whole genome shotgun (WGS) entry which is preliminary data.</text>
</comment>
<keyword evidence="2" id="KW-1185">Reference proteome</keyword>
<evidence type="ECO:0000313" key="1">
    <source>
        <dbReference type="EMBL" id="POG59771.1"/>
    </source>
</evidence>
<reference evidence="1 2" key="2">
    <citation type="journal article" date="2018" name="New Phytol.">
        <title>High intraspecific genome diversity in the model arbuscular mycorrhizal symbiont Rhizophagus irregularis.</title>
        <authorList>
            <person name="Chen E.C.H."/>
            <person name="Morin E."/>
            <person name="Beaudet D."/>
            <person name="Noel J."/>
            <person name="Yildirir G."/>
            <person name="Ndikumana S."/>
            <person name="Charron P."/>
            <person name="St-Onge C."/>
            <person name="Giorgi J."/>
            <person name="Kruger M."/>
            <person name="Marton T."/>
            <person name="Ropars J."/>
            <person name="Grigoriev I.V."/>
            <person name="Hainaut M."/>
            <person name="Henrissat B."/>
            <person name="Roux C."/>
            <person name="Martin F."/>
            <person name="Corradi N."/>
        </authorList>
    </citation>
    <scope>NUCLEOTIDE SEQUENCE [LARGE SCALE GENOMIC DNA]</scope>
    <source>
        <strain evidence="1 2">DAOM 197198</strain>
    </source>
</reference>
<dbReference type="Proteomes" id="UP000018888">
    <property type="component" value="Unassembled WGS sequence"/>
</dbReference>
<proteinExistence type="predicted"/>
<gene>
    <name evidence="1" type="ORF">GLOIN_2v1788723</name>
</gene>
<dbReference type="VEuPathDB" id="FungiDB:RhiirFUN_022120"/>